<evidence type="ECO:0000313" key="2">
    <source>
        <dbReference type="EMBL" id="VAX39075.1"/>
    </source>
</evidence>
<organism evidence="2">
    <name type="scientific">hydrothermal vent metagenome</name>
    <dbReference type="NCBI Taxonomy" id="652676"/>
    <lineage>
        <taxon>unclassified sequences</taxon>
        <taxon>metagenomes</taxon>
        <taxon>ecological metagenomes</taxon>
    </lineage>
</organism>
<dbReference type="EMBL" id="UOGL01000293">
    <property type="protein sequence ID" value="VAX39075.1"/>
    <property type="molecule type" value="Genomic_DNA"/>
</dbReference>
<protein>
    <submittedName>
        <fullName evidence="2">Uncharacterized protein</fullName>
    </submittedName>
</protein>
<name>A0A3B1E1H9_9ZZZZ</name>
<evidence type="ECO:0000256" key="1">
    <source>
        <dbReference type="SAM" id="MobiDB-lite"/>
    </source>
</evidence>
<reference evidence="2" key="1">
    <citation type="submission" date="2018-06" db="EMBL/GenBank/DDBJ databases">
        <authorList>
            <person name="Zhirakovskaya E."/>
        </authorList>
    </citation>
    <scope>NUCLEOTIDE SEQUENCE</scope>
</reference>
<proteinExistence type="predicted"/>
<accession>A0A3B1E1H9</accession>
<dbReference type="AlphaFoldDB" id="A0A3B1E1H9"/>
<sequence>MSSSVITQSLSEYDCHWKKTRLRVPSTDGTLYAVPCFKKSQQEAKENRELFASTELALLGEPLARFRFWARSEVIEAAHRYTAELVDSPLCSCQKSEIDFSKPLFISGHQPALFHPGVWVKNFGVNKLAQQAGGTALNLIVDNDIISTTSLRVPTGDRCTPTVTSIPFDDISPSQPWEEATVNNRDLFLSFSNRISKAMAHWGIDPLIEKQWQQAVNKLETTSSLRDSLSAVRVQQEREWGVNNLELPISHLCQLDSFLHFVLHLLLHLDEFQAVHNQTLAEYRDVYHVRSKTHPVPELVNYADGWLEAPFWIWKKGDQQRQHLRVKRDGDRLLLSDGNQIITTLPIANEEDNTAPAMAALRQLSQQGWKLRTRALTTTLFARLCVADLFVHGIGGAKYDELTDQIICRFFKMPAPGFSTMSATLFLPVAKPFDVSVKDEYHLKNKLRDLHYNPSRYYEAGENAAIDKLIEEQQQLIQQQNNRTTKGESRKVRRAKSAGNRSRYLRFKQLRKELSSCATEQITHLETELSKIQCQLAANRVLKNREFSLALYPSEKLSSFLMHIDAQKPVSETNSK</sequence>
<gene>
    <name evidence="2" type="ORF">MNBD_PLANCTO02-3181</name>
</gene>
<feature type="region of interest" description="Disordered" evidence="1">
    <location>
        <begin position="477"/>
        <end position="499"/>
    </location>
</feature>